<dbReference type="PROSITE" id="PS50110">
    <property type="entry name" value="RESPONSE_REGULATORY"/>
    <property type="match status" value="1"/>
</dbReference>
<reference evidence="4 5" key="1">
    <citation type="submission" date="2012-09" db="EMBL/GenBank/DDBJ databases">
        <title>The Genome Sequence of Sphingobium yanoikuyae ATCC 51230.</title>
        <authorList>
            <consortium name="The Broad Institute Genome Sequencing Platform"/>
            <person name="Earl A."/>
            <person name="Ward D."/>
            <person name="Feldgarden M."/>
            <person name="Gevers D."/>
            <person name="Huys G."/>
            <person name="Walker B."/>
            <person name="Young S.K."/>
            <person name="Zeng Q."/>
            <person name="Gargeya S."/>
            <person name="Fitzgerald M."/>
            <person name="Haas B."/>
            <person name="Abouelleil A."/>
            <person name="Alvarado L."/>
            <person name="Arachchi H.M."/>
            <person name="Berlin A.M."/>
            <person name="Chapman S.B."/>
            <person name="Goldberg J."/>
            <person name="Griggs A."/>
            <person name="Gujja S."/>
            <person name="Hansen M."/>
            <person name="Howarth C."/>
            <person name="Imamovic A."/>
            <person name="Larimer J."/>
            <person name="McCowen C."/>
            <person name="Montmayeur A."/>
            <person name="Murphy C."/>
            <person name="Neiman D."/>
            <person name="Pearson M."/>
            <person name="Priest M."/>
            <person name="Roberts A."/>
            <person name="Saif S."/>
            <person name="Shea T."/>
            <person name="Sisk P."/>
            <person name="Sykes S."/>
            <person name="Wortman J."/>
            <person name="Nusbaum C."/>
            <person name="Birren B."/>
        </authorList>
    </citation>
    <scope>NUCLEOTIDE SEQUENCE [LARGE SCALE GENOMIC DNA]</scope>
    <source>
        <strain evidence="4 5">ATCC 51230</strain>
    </source>
</reference>
<accession>K9CKJ9</accession>
<keyword evidence="5" id="KW-1185">Reference proteome</keyword>
<proteinExistence type="predicted"/>
<evidence type="ECO:0000313" key="4">
    <source>
        <dbReference type="EMBL" id="EKU72358.1"/>
    </source>
</evidence>
<protein>
    <recommendedName>
        <fullName evidence="3">Response regulatory domain-containing protein</fullName>
    </recommendedName>
</protein>
<feature type="modified residue" description="4-aspartylphosphate" evidence="2">
    <location>
        <position position="56"/>
    </location>
</feature>
<sequence>MECSVTVLVVEDEPLVRMMAAEIFADAGYCVCEAGDALGALSILETRNDIRAVLTDIEMPGNMNGVALAAAIREQWPEIAILVSSGRVFPSEAALPQGVGFLAKPWRIDEVVNRVAELL</sequence>
<dbReference type="EMBL" id="AGZU01000022">
    <property type="protein sequence ID" value="EKU72358.1"/>
    <property type="molecule type" value="Genomic_DNA"/>
</dbReference>
<comment type="caution">
    <text evidence="4">The sequence shown here is derived from an EMBL/GenBank/DDBJ whole genome shotgun (WGS) entry which is preliminary data.</text>
</comment>
<dbReference type="PANTHER" id="PTHR44591:SF21">
    <property type="entry name" value="TWO-COMPONENT RESPONSE REGULATOR"/>
    <property type="match status" value="1"/>
</dbReference>
<gene>
    <name evidence="4" type="ORF">HMPREF9718_05001</name>
</gene>
<dbReference type="InterPro" id="IPR001789">
    <property type="entry name" value="Sig_transdc_resp-reg_receiver"/>
</dbReference>
<dbReference type="SUPFAM" id="SSF52172">
    <property type="entry name" value="CheY-like"/>
    <property type="match status" value="1"/>
</dbReference>
<dbReference type="Pfam" id="PF00072">
    <property type="entry name" value="Response_reg"/>
    <property type="match status" value="1"/>
</dbReference>
<dbReference type="AlphaFoldDB" id="K9CKJ9"/>
<dbReference type="HOGENOM" id="CLU_000445_69_8_5"/>
<dbReference type="PANTHER" id="PTHR44591">
    <property type="entry name" value="STRESS RESPONSE REGULATOR PROTEIN 1"/>
    <property type="match status" value="1"/>
</dbReference>
<keyword evidence="1 2" id="KW-0597">Phosphoprotein</keyword>
<dbReference type="SMART" id="SM00448">
    <property type="entry name" value="REC"/>
    <property type="match status" value="1"/>
</dbReference>
<dbReference type="Proteomes" id="UP000009887">
    <property type="component" value="Unassembled WGS sequence"/>
</dbReference>
<name>K9CKJ9_SPHYA</name>
<evidence type="ECO:0000256" key="2">
    <source>
        <dbReference type="PROSITE-ProRule" id="PRU00169"/>
    </source>
</evidence>
<dbReference type="Gene3D" id="3.40.50.2300">
    <property type="match status" value="1"/>
</dbReference>
<evidence type="ECO:0000259" key="3">
    <source>
        <dbReference type="PROSITE" id="PS50110"/>
    </source>
</evidence>
<dbReference type="InterPro" id="IPR011006">
    <property type="entry name" value="CheY-like_superfamily"/>
</dbReference>
<dbReference type="InterPro" id="IPR050595">
    <property type="entry name" value="Bact_response_regulator"/>
</dbReference>
<organism evidence="4 5">
    <name type="scientific">Sphingobium yanoikuyae ATCC 51230</name>
    <dbReference type="NCBI Taxonomy" id="883163"/>
    <lineage>
        <taxon>Bacteria</taxon>
        <taxon>Pseudomonadati</taxon>
        <taxon>Pseudomonadota</taxon>
        <taxon>Alphaproteobacteria</taxon>
        <taxon>Sphingomonadales</taxon>
        <taxon>Sphingomonadaceae</taxon>
        <taxon>Sphingobium</taxon>
    </lineage>
</organism>
<dbReference type="GO" id="GO:0000160">
    <property type="term" value="P:phosphorelay signal transduction system"/>
    <property type="evidence" value="ECO:0007669"/>
    <property type="project" value="InterPro"/>
</dbReference>
<feature type="domain" description="Response regulatory" evidence="3">
    <location>
        <begin position="6"/>
        <end position="119"/>
    </location>
</feature>
<evidence type="ECO:0000313" key="5">
    <source>
        <dbReference type="Proteomes" id="UP000009887"/>
    </source>
</evidence>
<evidence type="ECO:0000256" key="1">
    <source>
        <dbReference type="ARBA" id="ARBA00022553"/>
    </source>
</evidence>
<dbReference type="PATRIC" id="fig|883163.3.peg.5024"/>